<evidence type="ECO:0000313" key="2">
    <source>
        <dbReference type="EMBL" id="AYB70153.2"/>
    </source>
</evidence>
<protein>
    <recommendedName>
        <fullName evidence="4">Holin</fullName>
    </recommendedName>
</protein>
<keyword evidence="3" id="KW-1185">Reference proteome</keyword>
<feature type="transmembrane region" description="Helical" evidence="1">
    <location>
        <begin position="187"/>
        <end position="209"/>
    </location>
</feature>
<dbReference type="InterPro" id="IPR056964">
    <property type="entry name" value="Phage_holin"/>
</dbReference>
<feature type="transmembrane region" description="Helical" evidence="1">
    <location>
        <begin position="153"/>
        <end position="175"/>
    </location>
</feature>
<dbReference type="RefSeq" id="YP_009812649.1">
    <property type="nucleotide sequence ID" value="NC_048068.1"/>
</dbReference>
<evidence type="ECO:0000256" key="1">
    <source>
        <dbReference type="SAM" id="Phobius"/>
    </source>
</evidence>
<dbReference type="Proteomes" id="UP000279330">
    <property type="component" value="Segment"/>
</dbReference>
<keyword evidence="1" id="KW-1133">Transmembrane helix</keyword>
<keyword evidence="1" id="KW-0812">Transmembrane</keyword>
<dbReference type="GeneID" id="55003718"/>
<sequence>MPQWVAEMQTSDWLMFTFAALLLFFVLDYGTGTPWWKAPVSGFTFEYGLSVLALMSLIIYGVIFGQRVEEWARIPVMLGLCVGMIGKIVVLKVSRHEGRIERRARRLHLEGVSSASIPPLEGVPLMSTPDVSLEEIKDVSTIWFKTQRVLRSIVGTLISALTVWAALTAIFPQVLAELATILPGPAIVWLTGVIAAISAVAGAISRIMAIPKVNAWLTKWLNLGSIPKQNISAKSNPVNGNVVVTVEPDRKALRNG</sequence>
<proteinExistence type="predicted"/>
<name>A0A385UH83_9CAUD</name>
<gene>
    <name evidence="2" type="primary">43</name>
    <name evidence="2" type="ORF">SEA_ONEIAGILLIAN_43</name>
</gene>
<evidence type="ECO:0000313" key="3">
    <source>
        <dbReference type="Proteomes" id="UP000279330"/>
    </source>
</evidence>
<dbReference type="Pfam" id="PF23778">
    <property type="entry name" value="Phage_holin_2"/>
    <property type="match status" value="1"/>
</dbReference>
<dbReference type="KEGG" id="vg:55003718"/>
<keyword evidence="1" id="KW-0472">Membrane</keyword>
<organism evidence="2 3">
    <name type="scientific">Microbacterium phage OneinaGillian</name>
    <dbReference type="NCBI Taxonomy" id="2301604"/>
    <lineage>
        <taxon>Viruses</taxon>
        <taxon>Duplodnaviria</taxon>
        <taxon>Heunggongvirae</taxon>
        <taxon>Uroviricota</taxon>
        <taxon>Caudoviricetes</taxon>
        <taxon>Gillianvirus</taxon>
        <taxon>Gillianvirus oneinagillian</taxon>
    </lineage>
</organism>
<feature type="transmembrane region" description="Helical" evidence="1">
    <location>
        <begin position="43"/>
        <end position="65"/>
    </location>
</feature>
<feature type="transmembrane region" description="Helical" evidence="1">
    <location>
        <begin position="13"/>
        <end position="31"/>
    </location>
</feature>
<reference evidence="2 3" key="1">
    <citation type="submission" date="2018-08" db="EMBL/GenBank/DDBJ databases">
        <authorList>
            <person name="Miller G.E."/>
            <person name="Abrahams R."/>
            <person name="Bazan D.C."/>
            <person name="Beglau B.C."/>
            <person name="Blaylock E.C."/>
            <person name="Choi J.D."/>
            <person name="Grewal S.K."/>
            <person name="Hernandez E.V."/>
            <person name="Kim D.J."/>
            <person name="Kim K."/>
            <person name="Lee Y."/>
            <person name="Linde M.K."/>
            <person name="Lopez M.B."/>
            <person name="Pangalila E."/>
            <person name="Parker M.A."/>
            <person name="Specht R.C."/>
            <person name="Teng M.C."/>
            <person name="Toledo B."/>
            <person name="Tran S."/>
            <person name="Yu H."/>
            <person name="Kalaj N."/>
            <person name="Muthiah A.S."/>
            <person name="Dean N.S."/>
            <person name="Diaz A."/>
            <person name="Garlena R.A."/>
            <person name="Russell D.A."/>
            <person name="Pope W.H."/>
            <person name="Jacobs-Sera D."/>
            <person name="Hatfull G.F."/>
        </authorList>
    </citation>
    <scope>NUCLEOTIDE SEQUENCE [LARGE SCALE GENOMIC DNA]</scope>
</reference>
<dbReference type="EMBL" id="MH727556">
    <property type="protein sequence ID" value="AYB70153.2"/>
    <property type="molecule type" value="Genomic_DNA"/>
</dbReference>
<accession>A0A385UH83</accession>
<evidence type="ECO:0008006" key="4">
    <source>
        <dbReference type="Google" id="ProtNLM"/>
    </source>
</evidence>